<keyword evidence="3 8" id="KW-0479">Metal-binding</keyword>
<dbReference type="RefSeq" id="WP_189487877.1">
    <property type="nucleotide sequence ID" value="NZ_BMZB01000004.1"/>
</dbReference>
<dbReference type="InterPro" id="IPR002582">
    <property type="entry name" value="ACPS"/>
</dbReference>
<dbReference type="NCBIfam" id="TIGR00516">
    <property type="entry name" value="acpS"/>
    <property type="match status" value="1"/>
</dbReference>
<dbReference type="HAMAP" id="MF_00101">
    <property type="entry name" value="AcpS"/>
    <property type="match status" value="1"/>
</dbReference>
<evidence type="ECO:0000256" key="5">
    <source>
        <dbReference type="ARBA" id="ARBA00022842"/>
    </source>
</evidence>
<evidence type="ECO:0000256" key="3">
    <source>
        <dbReference type="ARBA" id="ARBA00022723"/>
    </source>
</evidence>
<evidence type="ECO:0000256" key="1">
    <source>
        <dbReference type="ARBA" id="ARBA00022516"/>
    </source>
</evidence>
<dbReference type="InterPro" id="IPR004568">
    <property type="entry name" value="Ppantetheine-prot_Trfase_dom"/>
</dbReference>
<feature type="binding site" evidence="8">
    <location>
        <position position="8"/>
    </location>
    <ligand>
        <name>Mg(2+)</name>
        <dbReference type="ChEBI" id="CHEBI:18420"/>
    </ligand>
</feature>
<reference evidence="10" key="1">
    <citation type="journal article" date="2014" name="Int. J. Syst. Evol. Microbiol.">
        <title>Complete genome sequence of Corynebacterium casei LMG S-19264T (=DSM 44701T), isolated from a smear-ripened cheese.</title>
        <authorList>
            <consortium name="US DOE Joint Genome Institute (JGI-PGF)"/>
            <person name="Walter F."/>
            <person name="Albersmeier A."/>
            <person name="Kalinowski J."/>
            <person name="Ruckert C."/>
        </authorList>
    </citation>
    <scope>NUCLEOTIDE SEQUENCE</scope>
    <source>
        <strain evidence="10">KCTC 32296</strain>
    </source>
</reference>
<keyword evidence="6 8" id="KW-0443">Lipid metabolism</keyword>
<dbReference type="SUPFAM" id="SSF56214">
    <property type="entry name" value="4'-phosphopantetheinyl transferase"/>
    <property type="match status" value="1"/>
</dbReference>
<keyword evidence="1 8" id="KW-0444">Lipid biosynthesis</keyword>
<keyword evidence="11" id="KW-1185">Reference proteome</keyword>
<evidence type="ECO:0000256" key="7">
    <source>
        <dbReference type="ARBA" id="ARBA00023160"/>
    </source>
</evidence>
<dbReference type="GO" id="GO:0000287">
    <property type="term" value="F:magnesium ion binding"/>
    <property type="evidence" value="ECO:0007669"/>
    <property type="project" value="UniProtKB-UniRule"/>
</dbReference>
<dbReference type="Pfam" id="PF01648">
    <property type="entry name" value="ACPS"/>
    <property type="match status" value="1"/>
</dbReference>
<reference evidence="10" key="2">
    <citation type="submission" date="2020-09" db="EMBL/GenBank/DDBJ databases">
        <authorList>
            <person name="Sun Q."/>
            <person name="Kim S."/>
        </authorList>
    </citation>
    <scope>NUCLEOTIDE SEQUENCE</scope>
    <source>
        <strain evidence="10">KCTC 32296</strain>
    </source>
</reference>
<keyword evidence="7 8" id="KW-0275">Fatty acid biosynthesis</keyword>
<dbReference type="EMBL" id="BMZB01000004">
    <property type="protein sequence ID" value="GGZ40782.1"/>
    <property type="molecule type" value="Genomic_DNA"/>
</dbReference>
<dbReference type="InterPro" id="IPR008278">
    <property type="entry name" value="4-PPantetheinyl_Trfase_dom"/>
</dbReference>
<comment type="similarity">
    <text evidence="8">Belongs to the P-Pant transferase superfamily. AcpS family.</text>
</comment>
<evidence type="ECO:0000313" key="10">
    <source>
        <dbReference type="EMBL" id="GGZ40782.1"/>
    </source>
</evidence>
<feature type="domain" description="4'-phosphopantetheinyl transferase" evidence="9">
    <location>
        <begin position="4"/>
        <end position="98"/>
    </location>
</feature>
<dbReference type="GO" id="GO:0005737">
    <property type="term" value="C:cytoplasm"/>
    <property type="evidence" value="ECO:0007669"/>
    <property type="project" value="UniProtKB-SubCell"/>
</dbReference>
<dbReference type="GO" id="GO:0006633">
    <property type="term" value="P:fatty acid biosynthetic process"/>
    <property type="evidence" value="ECO:0007669"/>
    <property type="project" value="UniProtKB-UniRule"/>
</dbReference>
<keyword evidence="4 8" id="KW-0276">Fatty acid metabolism</keyword>
<comment type="subcellular location">
    <subcellularLocation>
        <location evidence="8">Cytoplasm</location>
    </subcellularLocation>
</comment>
<protein>
    <recommendedName>
        <fullName evidence="8">Holo-[acyl-carrier-protein] synthase</fullName>
        <shortName evidence="8">Holo-ACP synthase</shortName>
        <ecNumber evidence="8">2.7.8.7</ecNumber>
    </recommendedName>
    <alternativeName>
        <fullName evidence="8">4'-phosphopantetheinyl transferase AcpS</fullName>
    </alternativeName>
</protein>
<evidence type="ECO:0000256" key="6">
    <source>
        <dbReference type="ARBA" id="ARBA00023098"/>
    </source>
</evidence>
<dbReference type="AlphaFoldDB" id="A0A918QDA9"/>
<dbReference type="Gene3D" id="3.90.470.20">
    <property type="entry name" value="4'-phosphopantetheinyl transferase domain"/>
    <property type="match status" value="1"/>
</dbReference>
<keyword evidence="2 8" id="KW-0808">Transferase</keyword>
<proteinExistence type="inferred from homology"/>
<gene>
    <name evidence="8 10" type="primary">acpS</name>
    <name evidence="10" type="ORF">GCM10011273_29410</name>
</gene>
<sequence length="132" mass="14630">MIVGIGNDLVDARRIESSIENFGEKFLNRIFTADEQARAQAHVKPVLSYAKRFAAKEAVAKALGTGISGFRFIDIEVFNNAAGKPEIILHRGALERMKALVKPDHNYHIHLSLSDEWPYASAYAVIEALPLP</sequence>
<dbReference type="EC" id="2.7.8.7" evidence="8"/>
<keyword evidence="8" id="KW-0963">Cytoplasm</keyword>
<dbReference type="GO" id="GO:0008897">
    <property type="term" value="F:holo-[acyl-carrier-protein] synthase activity"/>
    <property type="evidence" value="ECO:0007669"/>
    <property type="project" value="UniProtKB-UniRule"/>
</dbReference>
<dbReference type="NCBIfam" id="TIGR00556">
    <property type="entry name" value="pantethn_trn"/>
    <property type="match status" value="1"/>
</dbReference>
<dbReference type="InterPro" id="IPR037143">
    <property type="entry name" value="4-PPantetheinyl_Trfase_dom_sf"/>
</dbReference>
<accession>A0A918QDA9</accession>
<evidence type="ECO:0000313" key="11">
    <source>
        <dbReference type="Proteomes" id="UP000662572"/>
    </source>
</evidence>
<comment type="function">
    <text evidence="8">Transfers the 4'-phosphopantetheine moiety from coenzyme A to a Ser of acyl-carrier-protein.</text>
</comment>
<feature type="binding site" evidence="8">
    <location>
        <position position="57"/>
    </location>
    <ligand>
        <name>Mg(2+)</name>
        <dbReference type="ChEBI" id="CHEBI:18420"/>
    </ligand>
</feature>
<evidence type="ECO:0000256" key="2">
    <source>
        <dbReference type="ARBA" id="ARBA00022679"/>
    </source>
</evidence>
<evidence type="ECO:0000256" key="8">
    <source>
        <dbReference type="HAMAP-Rule" id="MF_00101"/>
    </source>
</evidence>
<evidence type="ECO:0000256" key="4">
    <source>
        <dbReference type="ARBA" id="ARBA00022832"/>
    </source>
</evidence>
<name>A0A918QDA9_9CAUL</name>
<comment type="caution">
    <text evidence="10">The sequence shown here is derived from an EMBL/GenBank/DDBJ whole genome shotgun (WGS) entry which is preliminary data.</text>
</comment>
<evidence type="ECO:0000259" key="9">
    <source>
        <dbReference type="Pfam" id="PF01648"/>
    </source>
</evidence>
<comment type="catalytic activity">
    <reaction evidence="8">
        <text>apo-[ACP] + CoA = holo-[ACP] + adenosine 3',5'-bisphosphate + H(+)</text>
        <dbReference type="Rhea" id="RHEA:12068"/>
        <dbReference type="Rhea" id="RHEA-COMP:9685"/>
        <dbReference type="Rhea" id="RHEA-COMP:9690"/>
        <dbReference type="ChEBI" id="CHEBI:15378"/>
        <dbReference type="ChEBI" id="CHEBI:29999"/>
        <dbReference type="ChEBI" id="CHEBI:57287"/>
        <dbReference type="ChEBI" id="CHEBI:58343"/>
        <dbReference type="ChEBI" id="CHEBI:64479"/>
        <dbReference type="EC" id="2.7.8.7"/>
    </reaction>
</comment>
<comment type="cofactor">
    <cofactor evidence="8">
        <name>Mg(2+)</name>
        <dbReference type="ChEBI" id="CHEBI:18420"/>
    </cofactor>
</comment>
<dbReference type="Proteomes" id="UP000662572">
    <property type="component" value="Unassembled WGS sequence"/>
</dbReference>
<keyword evidence="5 8" id="KW-0460">Magnesium</keyword>
<organism evidence="10 11">
    <name type="scientific">Asticcacaulis endophyticus</name>
    <dbReference type="NCBI Taxonomy" id="1395890"/>
    <lineage>
        <taxon>Bacteria</taxon>
        <taxon>Pseudomonadati</taxon>
        <taxon>Pseudomonadota</taxon>
        <taxon>Alphaproteobacteria</taxon>
        <taxon>Caulobacterales</taxon>
        <taxon>Caulobacteraceae</taxon>
        <taxon>Asticcacaulis</taxon>
    </lineage>
</organism>